<dbReference type="AlphaFoldDB" id="A0A7M2Z0L2"/>
<feature type="domain" description="Transcription regulator PadR N-terminal" evidence="1">
    <location>
        <begin position="20"/>
        <end position="91"/>
    </location>
</feature>
<sequence length="128" mass="14363">MSRTETSIAQVPRSFLRPCVLLLLREQPSHGYELLERLGVLGFTRADPGGLYRTLRALEREGLVHSSWERSSEGPDRRIYELTRHGMEELHDAAKGMARSGGVIGLFLSRYGEFASLAPDELAAIPRR</sequence>
<reference evidence="2 3" key="1">
    <citation type="submission" date="2018-07" db="EMBL/GenBank/DDBJ databases">
        <title>High-quality-draft genome sequence of Gaiella occulta.</title>
        <authorList>
            <person name="Severino R."/>
            <person name="Froufe H.J.C."/>
            <person name="Rainey F.A."/>
            <person name="Barroso C."/>
            <person name="Albuquerque L."/>
            <person name="Lobo-Da-Cunha A."/>
            <person name="Da Costa M.S."/>
            <person name="Egas C."/>
        </authorList>
    </citation>
    <scope>NUCLEOTIDE SEQUENCE [LARGE SCALE GENOMIC DNA]</scope>
    <source>
        <strain evidence="2 3">F2-233</strain>
    </source>
</reference>
<dbReference type="PANTHER" id="PTHR33169">
    <property type="entry name" value="PADR-FAMILY TRANSCRIPTIONAL REGULATOR"/>
    <property type="match status" value="1"/>
</dbReference>
<gene>
    <name evidence="2" type="ORF">Gocc_0250</name>
</gene>
<comment type="caution">
    <text evidence="2">The sequence shown here is derived from an EMBL/GenBank/DDBJ whole genome shotgun (WGS) entry which is preliminary data.</text>
</comment>
<dbReference type="Proteomes" id="UP000254134">
    <property type="component" value="Unassembled WGS sequence"/>
</dbReference>
<keyword evidence="3" id="KW-1185">Reference proteome</keyword>
<name>A0A7M2Z0L2_9ACTN</name>
<dbReference type="InterPro" id="IPR005149">
    <property type="entry name" value="Tscrpt_reg_PadR_N"/>
</dbReference>
<dbReference type="InterPro" id="IPR036388">
    <property type="entry name" value="WH-like_DNA-bd_sf"/>
</dbReference>
<dbReference type="Gene3D" id="1.10.10.10">
    <property type="entry name" value="Winged helix-like DNA-binding domain superfamily/Winged helix DNA-binding domain"/>
    <property type="match status" value="1"/>
</dbReference>
<organism evidence="2 3">
    <name type="scientific">Gaiella occulta</name>
    <dbReference type="NCBI Taxonomy" id="1002870"/>
    <lineage>
        <taxon>Bacteria</taxon>
        <taxon>Bacillati</taxon>
        <taxon>Actinomycetota</taxon>
        <taxon>Thermoleophilia</taxon>
        <taxon>Gaiellales</taxon>
        <taxon>Gaiellaceae</taxon>
        <taxon>Gaiella</taxon>
    </lineage>
</organism>
<evidence type="ECO:0000259" key="1">
    <source>
        <dbReference type="Pfam" id="PF03551"/>
    </source>
</evidence>
<reference evidence="3" key="2">
    <citation type="journal article" date="2019" name="MicrobiologyOpen">
        <title>High-quality draft genome sequence of Gaiella occulta isolated from a 150 meter deep mineral water borehole and comparison with the genome sequences of other deep-branching lineages of the phylum Actinobacteria.</title>
        <authorList>
            <person name="Severino R."/>
            <person name="Froufe H.J.C."/>
            <person name="Barroso C."/>
            <person name="Albuquerque L."/>
            <person name="Lobo-da-Cunha A."/>
            <person name="da Costa M.S."/>
            <person name="Egas C."/>
        </authorList>
    </citation>
    <scope>NUCLEOTIDE SEQUENCE [LARGE SCALE GENOMIC DNA]</scope>
    <source>
        <strain evidence="3">F2-233</strain>
    </source>
</reference>
<dbReference type="InterPro" id="IPR036390">
    <property type="entry name" value="WH_DNA-bd_sf"/>
</dbReference>
<dbReference type="PANTHER" id="PTHR33169:SF14">
    <property type="entry name" value="TRANSCRIPTIONAL REGULATOR RV3488"/>
    <property type="match status" value="1"/>
</dbReference>
<dbReference type="RefSeq" id="WP_114794715.1">
    <property type="nucleotide sequence ID" value="NZ_QQZY01000001.1"/>
</dbReference>
<proteinExistence type="predicted"/>
<dbReference type="OrthoDB" id="1683430at2"/>
<dbReference type="Pfam" id="PF03551">
    <property type="entry name" value="PadR"/>
    <property type="match status" value="1"/>
</dbReference>
<evidence type="ECO:0000313" key="2">
    <source>
        <dbReference type="EMBL" id="RDI75831.1"/>
    </source>
</evidence>
<dbReference type="InterPro" id="IPR052509">
    <property type="entry name" value="Metal_resp_DNA-bind_regulator"/>
</dbReference>
<evidence type="ECO:0000313" key="3">
    <source>
        <dbReference type="Proteomes" id="UP000254134"/>
    </source>
</evidence>
<accession>A0A7M2Z0L2</accession>
<protein>
    <submittedName>
        <fullName evidence="2">Transcriptional regulator PadR-like family</fullName>
    </submittedName>
</protein>
<dbReference type="EMBL" id="QQZY01000001">
    <property type="protein sequence ID" value="RDI75831.1"/>
    <property type="molecule type" value="Genomic_DNA"/>
</dbReference>
<dbReference type="SUPFAM" id="SSF46785">
    <property type="entry name" value="Winged helix' DNA-binding domain"/>
    <property type="match status" value="1"/>
</dbReference>